<keyword evidence="7" id="KW-1185">Reference proteome</keyword>
<name>A7HRZ0_PARL1</name>
<keyword evidence="4 5" id="KW-0472">Membrane</keyword>
<evidence type="ECO:0000256" key="5">
    <source>
        <dbReference type="RuleBase" id="RU363041"/>
    </source>
</evidence>
<dbReference type="KEGG" id="pla:Plav_1051"/>
<dbReference type="EMBL" id="CP000774">
    <property type="protein sequence ID" value="ABS62673.1"/>
    <property type="molecule type" value="Genomic_DNA"/>
</dbReference>
<dbReference type="Pfam" id="PF01925">
    <property type="entry name" value="TauE"/>
    <property type="match status" value="1"/>
</dbReference>
<dbReference type="OrthoDB" id="457670at2"/>
<feature type="transmembrane region" description="Helical" evidence="5">
    <location>
        <begin position="57"/>
        <end position="75"/>
    </location>
</feature>
<keyword evidence="5" id="KW-1003">Cell membrane</keyword>
<keyword evidence="3 5" id="KW-1133">Transmembrane helix</keyword>
<feature type="transmembrane region" description="Helical" evidence="5">
    <location>
        <begin position="155"/>
        <end position="181"/>
    </location>
</feature>
<feature type="transmembrane region" description="Helical" evidence="5">
    <location>
        <begin position="95"/>
        <end position="112"/>
    </location>
</feature>
<dbReference type="InterPro" id="IPR002781">
    <property type="entry name" value="TM_pro_TauE-like"/>
</dbReference>
<comment type="similarity">
    <text evidence="5">Belongs to the 4-toluene sulfonate uptake permease (TSUP) (TC 2.A.102) family.</text>
</comment>
<evidence type="ECO:0000313" key="7">
    <source>
        <dbReference type="Proteomes" id="UP000006377"/>
    </source>
</evidence>
<accession>A7HRZ0</accession>
<keyword evidence="2 5" id="KW-0812">Transmembrane</keyword>
<protein>
    <recommendedName>
        <fullName evidence="5">Probable membrane transporter protein</fullName>
    </recommendedName>
</protein>
<feature type="transmembrane region" description="Helical" evidence="5">
    <location>
        <begin position="255"/>
        <end position="276"/>
    </location>
</feature>
<evidence type="ECO:0000256" key="4">
    <source>
        <dbReference type="ARBA" id="ARBA00023136"/>
    </source>
</evidence>
<feature type="transmembrane region" description="Helical" evidence="5">
    <location>
        <begin position="117"/>
        <end position="135"/>
    </location>
</feature>
<feature type="transmembrane region" description="Helical" evidence="5">
    <location>
        <begin position="224"/>
        <end position="248"/>
    </location>
</feature>
<evidence type="ECO:0000256" key="1">
    <source>
        <dbReference type="ARBA" id="ARBA00004141"/>
    </source>
</evidence>
<reference evidence="6 7" key="1">
    <citation type="journal article" date="2011" name="Stand. Genomic Sci.">
        <title>Complete genome sequence of Parvibaculum lavamentivorans type strain (DS-1(T)).</title>
        <authorList>
            <person name="Schleheck D."/>
            <person name="Weiss M."/>
            <person name="Pitluck S."/>
            <person name="Bruce D."/>
            <person name="Land M.L."/>
            <person name="Han S."/>
            <person name="Saunders E."/>
            <person name="Tapia R."/>
            <person name="Detter C."/>
            <person name="Brettin T."/>
            <person name="Han J."/>
            <person name="Woyke T."/>
            <person name="Goodwin L."/>
            <person name="Pennacchio L."/>
            <person name="Nolan M."/>
            <person name="Cook A.M."/>
            <person name="Kjelleberg S."/>
            <person name="Thomas T."/>
        </authorList>
    </citation>
    <scope>NUCLEOTIDE SEQUENCE [LARGE SCALE GENOMIC DNA]</scope>
    <source>
        <strain evidence="7">DS-1 / DSM 13023 / NCIMB 13966</strain>
    </source>
</reference>
<dbReference type="PANTHER" id="PTHR43483:SF3">
    <property type="entry name" value="MEMBRANE TRANSPORTER PROTEIN HI_0806-RELATED"/>
    <property type="match status" value="1"/>
</dbReference>
<comment type="subcellular location">
    <subcellularLocation>
        <location evidence="5">Cell membrane</location>
        <topology evidence="5">Multi-pass membrane protein</topology>
    </subcellularLocation>
    <subcellularLocation>
        <location evidence="1">Membrane</location>
        <topology evidence="1">Multi-pass membrane protein</topology>
    </subcellularLocation>
</comment>
<dbReference type="RefSeq" id="WP_012109929.1">
    <property type="nucleotide sequence ID" value="NC_009719.1"/>
</dbReference>
<evidence type="ECO:0000256" key="3">
    <source>
        <dbReference type="ARBA" id="ARBA00022989"/>
    </source>
</evidence>
<dbReference type="GO" id="GO:0005886">
    <property type="term" value="C:plasma membrane"/>
    <property type="evidence" value="ECO:0007669"/>
    <property type="project" value="UniProtKB-SubCell"/>
</dbReference>
<gene>
    <name evidence="6" type="ordered locus">Plav_1051</name>
</gene>
<organism evidence="6 7">
    <name type="scientific">Parvibaculum lavamentivorans (strain DS-1 / DSM 13023 / NCIMB 13966)</name>
    <dbReference type="NCBI Taxonomy" id="402881"/>
    <lineage>
        <taxon>Bacteria</taxon>
        <taxon>Pseudomonadati</taxon>
        <taxon>Pseudomonadota</taxon>
        <taxon>Alphaproteobacteria</taxon>
        <taxon>Hyphomicrobiales</taxon>
        <taxon>Parvibaculaceae</taxon>
        <taxon>Parvibaculum</taxon>
    </lineage>
</organism>
<evidence type="ECO:0000256" key="2">
    <source>
        <dbReference type="ARBA" id="ARBA00022692"/>
    </source>
</evidence>
<dbReference type="PANTHER" id="PTHR43483">
    <property type="entry name" value="MEMBRANE TRANSPORTER PROTEIN HI_0806-RELATED"/>
    <property type="match status" value="1"/>
</dbReference>
<dbReference type="HOGENOM" id="CLU_045498_6_0_5"/>
<proteinExistence type="inferred from homology"/>
<feature type="transmembrane region" description="Helical" evidence="5">
    <location>
        <begin position="12"/>
        <end position="45"/>
    </location>
</feature>
<feature type="transmembrane region" description="Helical" evidence="5">
    <location>
        <begin position="193"/>
        <end position="212"/>
    </location>
</feature>
<sequence>MNIEAMTLMELAPFAGGLLATGIIAGVLAGLLGVGGGIVIVPVLYQVFTLLGIDEAVRMHLAVGTSLGTIILTSIRSVRAHAKKGAVDWDMLKNWALPILVGVGCGTLIAAYVSGDVLTAVFATIALVVAANLAFGKESWRLGTELPGKPAQYSVAGVIGVLSALMGIGGGTFAVSFMTLYGKNPREAVATSSGLGVLIAVPAVVGFVWAGWNDPLLPPFSLGYVNLIGMALIAPLSVLAAPWGAALAHAISPKALIRAFAFFLALTSLQMFWRLFG</sequence>
<dbReference type="Proteomes" id="UP000006377">
    <property type="component" value="Chromosome"/>
</dbReference>
<dbReference type="eggNOG" id="COG0730">
    <property type="taxonomic scope" value="Bacteria"/>
</dbReference>
<dbReference type="STRING" id="402881.Plav_1051"/>
<dbReference type="AlphaFoldDB" id="A7HRZ0"/>
<evidence type="ECO:0000313" key="6">
    <source>
        <dbReference type="EMBL" id="ABS62673.1"/>
    </source>
</evidence>